<keyword evidence="1" id="KW-1133">Transmembrane helix</keyword>
<evidence type="ECO:0000313" key="4">
    <source>
        <dbReference type="Proteomes" id="UP000765507"/>
    </source>
</evidence>
<evidence type="ECO:0000259" key="2">
    <source>
        <dbReference type="Pfam" id="PF09257"/>
    </source>
</evidence>
<dbReference type="Proteomes" id="UP000765507">
    <property type="component" value="Unassembled WGS sequence"/>
</dbReference>
<organism evidence="3 4">
    <name type="scientific">Chelydra serpentina</name>
    <name type="common">Snapping turtle</name>
    <name type="synonym">Testudo serpentina</name>
    <dbReference type="NCBI Taxonomy" id="8475"/>
    <lineage>
        <taxon>Eukaryota</taxon>
        <taxon>Metazoa</taxon>
        <taxon>Chordata</taxon>
        <taxon>Craniata</taxon>
        <taxon>Vertebrata</taxon>
        <taxon>Euteleostomi</taxon>
        <taxon>Archelosauria</taxon>
        <taxon>Testudinata</taxon>
        <taxon>Testudines</taxon>
        <taxon>Cryptodira</taxon>
        <taxon>Durocryptodira</taxon>
        <taxon>Americhelydia</taxon>
        <taxon>Chelydroidea</taxon>
        <taxon>Chelydridae</taxon>
        <taxon>Chelydra</taxon>
    </lineage>
</organism>
<comment type="caution">
    <text evidence="3">The sequence shown here is derived from an EMBL/GenBank/DDBJ whole genome shotgun (WGS) entry which is preliminary data.</text>
</comment>
<keyword evidence="3" id="KW-0675">Receptor</keyword>
<accession>A0A8T1T7M3</accession>
<feature type="domain" description="BCMA TALL-1 binding" evidence="2">
    <location>
        <begin position="5"/>
        <end position="41"/>
    </location>
</feature>
<dbReference type="Pfam" id="PF09257">
    <property type="entry name" value="BCMA-Tall_bind"/>
    <property type="match status" value="1"/>
</dbReference>
<dbReference type="OrthoDB" id="9894478at2759"/>
<dbReference type="AlphaFoldDB" id="A0A8T1T7M3"/>
<keyword evidence="1" id="KW-0812">Transmembrane</keyword>
<evidence type="ECO:0000256" key="1">
    <source>
        <dbReference type="SAM" id="Phobius"/>
    </source>
</evidence>
<sequence length="95" mass="11159">MAQHCFRNEYFDSLLQSCIPCHLRCSSKPPFSCQSYCNESKYQFCNIICLCCAFSHLYFALILNMKNDTKVYKTKYKICTSEDLNTVFYISIELC</sequence>
<dbReference type="InterPro" id="IPR015337">
    <property type="entry name" value="BCMA_Tall-1-bd"/>
</dbReference>
<protein>
    <submittedName>
        <fullName evidence="3">TNF receptor superfamily member 17</fullName>
    </submittedName>
</protein>
<keyword evidence="1" id="KW-0472">Membrane</keyword>
<dbReference type="SUPFAM" id="SSF57586">
    <property type="entry name" value="TNF receptor-like"/>
    <property type="match status" value="1"/>
</dbReference>
<feature type="transmembrane region" description="Helical" evidence="1">
    <location>
        <begin position="44"/>
        <end position="63"/>
    </location>
</feature>
<dbReference type="Gene3D" id="4.10.1290.10">
    <property type="entry name" value="Tumor necrosis factor receptor superfamily"/>
    <property type="match status" value="1"/>
</dbReference>
<dbReference type="EMBL" id="JAHGAV010000023">
    <property type="protein sequence ID" value="KAG6937526.1"/>
    <property type="molecule type" value="Genomic_DNA"/>
</dbReference>
<evidence type="ECO:0000313" key="3">
    <source>
        <dbReference type="EMBL" id="KAG6937526.1"/>
    </source>
</evidence>
<proteinExistence type="predicted"/>
<reference evidence="3 4" key="1">
    <citation type="journal article" date="2020" name="G3 (Bethesda)">
        <title>Draft Genome of the Common Snapping Turtle, Chelydra serpentina, a Model for Phenotypic Plasticity in Reptiles.</title>
        <authorList>
            <person name="Das D."/>
            <person name="Singh S.K."/>
            <person name="Bierstedt J."/>
            <person name="Erickson A."/>
            <person name="Galli G.L.J."/>
            <person name="Crossley D.A. 2nd"/>
            <person name="Rhen T."/>
        </authorList>
    </citation>
    <scope>NUCLEOTIDE SEQUENCE [LARGE SCALE GENOMIC DNA]</scope>
    <source>
        <strain evidence="3">KW</strain>
    </source>
</reference>
<gene>
    <name evidence="3" type="primary">TNFRSF17</name>
    <name evidence="3" type="ORF">G0U57_009110</name>
</gene>
<keyword evidence="4" id="KW-1185">Reference proteome</keyword>
<name>A0A8T1T7M3_CHESE</name>